<organism evidence="2 3">
    <name type="scientific">Gossypium raimondii</name>
    <name type="common">Peruvian cotton</name>
    <name type="synonym">Gossypium klotzschianum subsp. raimondii</name>
    <dbReference type="NCBI Taxonomy" id="29730"/>
    <lineage>
        <taxon>Eukaryota</taxon>
        <taxon>Viridiplantae</taxon>
        <taxon>Streptophyta</taxon>
        <taxon>Embryophyta</taxon>
        <taxon>Tracheophyta</taxon>
        <taxon>Spermatophyta</taxon>
        <taxon>Magnoliopsida</taxon>
        <taxon>eudicotyledons</taxon>
        <taxon>Gunneridae</taxon>
        <taxon>Pentapetalae</taxon>
        <taxon>rosids</taxon>
        <taxon>malvids</taxon>
        <taxon>Malvales</taxon>
        <taxon>Malvaceae</taxon>
        <taxon>Malvoideae</taxon>
        <taxon>Gossypium</taxon>
    </lineage>
</organism>
<protein>
    <submittedName>
        <fullName evidence="2">Uncharacterized protein</fullName>
    </submittedName>
</protein>
<dbReference type="Proteomes" id="UP000593578">
    <property type="component" value="Unassembled WGS sequence"/>
</dbReference>
<name>A0A7J8PVE0_GOSRA</name>
<accession>A0A7J8PVE0</accession>
<reference evidence="2 3" key="1">
    <citation type="journal article" date="2019" name="Genome Biol. Evol.">
        <title>Insights into the evolution of the New World diploid cottons (Gossypium, subgenus Houzingenia) based on genome sequencing.</title>
        <authorList>
            <person name="Grover C.E."/>
            <person name="Arick M.A. 2nd"/>
            <person name="Thrash A."/>
            <person name="Conover J.L."/>
            <person name="Sanders W.S."/>
            <person name="Peterson D.G."/>
            <person name="Frelichowski J.E."/>
            <person name="Scheffler J.A."/>
            <person name="Scheffler B.E."/>
            <person name="Wendel J.F."/>
        </authorList>
    </citation>
    <scope>NUCLEOTIDE SEQUENCE [LARGE SCALE GENOMIC DNA]</scope>
    <source>
        <strain evidence="2">8</strain>
        <tissue evidence="2">Leaf</tissue>
    </source>
</reference>
<gene>
    <name evidence="2" type="ORF">Gorai_010045</name>
</gene>
<proteinExistence type="predicted"/>
<feature type="region of interest" description="Disordered" evidence="1">
    <location>
        <begin position="83"/>
        <end position="106"/>
    </location>
</feature>
<dbReference type="AlphaFoldDB" id="A0A7J8PVE0"/>
<sequence>MSSASELPEPDVQILTSSGAMVSPVLDNIMERPVEHGSSERVIPILGVPCDAVHGGANGEIWNSPASIITRLFGATAEAAVQQGSESAADGGECGGRAPTHRALRRTRPLPQVLEAGHRPFQSCRANRRLEIHAGT</sequence>
<evidence type="ECO:0000256" key="1">
    <source>
        <dbReference type="SAM" id="MobiDB-lite"/>
    </source>
</evidence>
<evidence type="ECO:0000313" key="2">
    <source>
        <dbReference type="EMBL" id="MBA0593086.1"/>
    </source>
</evidence>
<dbReference type="EMBL" id="JABEZZ010000008">
    <property type="protein sequence ID" value="MBA0593086.1"/>
    <property type="molecule type" value="Genomic_DNA"/>
</dbReference>
<comment type="caution">
    <text evidence="2">The sequence shown here is derived from an EMBL/GenBank/DDBJ whole genome shotgun (WGS) entry which is preliminary data.</text>
</comment>
<evidence type="ECO:0000313" key="3">
    <source>
        <dbReference type="Proteomes" id="UP000593578"/>
    </source>
</evidence>